<dbReference type="InterPro" id="IPR031982">
    <property type="entry name" value="PilE-like"/>
</dbReference>
<dbReference type="GO" id="GO:0043683">
    <property type="term" value="P:type IV pilus assembly"/>
    <property type="evidence" value="ECO:0007669"/>
    <property type="project" value="InterPro"/>
</dbReference>
<dbReference type="GO" id="GO:0015627">
    <property type="term" value="C:type II protein secretion system complex"/>
    <property type="evidence" value="ECO:0007669"/>
    <property type="project" value="InterPro"/>
</dbReference>
<dbReference type="AlphaFoldDB" id="A0A151Y1I3"/>
<dbReference type="Pfam" id="PF07963">
    <property type="entry name" value="N_methyl"/>
    <property type="match status" value="1"/>
</dbReference>
<dbReference type="RefSeq" id="WP_067669198.1">
    <property type="nucleotide sequence ID" value="NZ_CBCSIK010000004.1"/>
</dbReference>
<name>A0A151Y1I3_9GAMM</name>
<evidence type="ECO:0000313" key="4">
    <source>
        <dbReference type="Proteomes" id="UP000076276"/>
    </source>
</evidence>
<dbReference type="Gene3D" id="3.30.700.10">
    <property type="entry name" value="Glycoprotein, Type 4 Pilin"/>
    <property type="match status" value="1"/>
</dbReference>
<comment type="caution">
    <text evidence="3">The sequence shown here is derived from an EMBL/GenBank/DDBJ whole genome shotgun (WGS) entry which is preliminary data.</text>
</comment>
<accession>A0A151Y1I3</accession>
<dbReference type="STRING" id="1806892.AZH43_13065"/>
<dbReference type="InterPro" id="IPR012902">
    <property type="entry name" value="N_methyl_site"/>
</dbReference>
<dbReference type="SUPFAM" id="SSF54523">
    <property type="entry name" value="Pili subunits"/>
    <property type="match status" value="1"/>
</dbReference>
<protein>
    <submittedName>
        <fullName evidence="3">N-terminal cleavage protein</fullName>
    </submittedName>
</protein>
<dbReference type="NCBIfam" id="TIGR02532">
    <property type="entry name" value="IV_pilin_GFxxxE"/>
    <property type="match status" value="1"/>
</dbReference>
<organism evidence="3 4">
    <name type="scientific">Acinetobacter pragensis</name>
    <dbReference type="NCBI Taxonomy" id="1806892"/>
    <lineage>
        <taxon>Bacteria</taxon>
        <taxon>Pseudomonadati</taxon>
        <taxon>Pseudomonadota</taxon>
        <taxon>Gammaproteobacteria</taxon>
        <taxon>Moraxellales</taxon>
        <taxon>Moraxellaceae</taxon>
        <taxon>Acinetobacter</taxon>
    </lineage>
</organism>
<dbReference type="Proteomes" id="UP000076276">
    <property type="component" value="Unassembled WGS sequence"/>
</dbReference>
<dbReference type="PRINTS" id="PR00813">
    <property type="entry name" value="BCTERIALGSPG"/>
</dbReference>
<dbReference type="OrthoDB" id="6713246at2"/>
<keyword evidence="2" id="KW-0812">Transmembrane</keyword>
<dbReference type="EMBL" id="LUAW01000021">
    <property type="protein sequence ID" value="KYQ71877.1"/>
    <property type="molecule type" value="Genomic_DNA"/>
</dbReference>
<dbReference type="Pfam" id="PF16732">
    <property type="entry name" value="ComP_DUS"/>
    <property type="match status" value="1"/>
</dbReference>
<proteinExistence type="predicted"/>
<keyword evidence="4" id="KW-1185">Reference proteome</keyword>
<dbReference type="PANTHER" id="PTHR30093">
    <property type="entry name" value="GENERAL SECRETION PATHWAY PROTEIN G"/>
    <property type="match status" value="1"/>
</dbReference>
<evidence type="ECO:0000256" key="2">
    <source>
        <dbReference type="SAM" id="Phobius"/>
    </source>
</evidence>
<keyword evidence="2" id="KW-0472">Membrane</keyword>
<gene>
    <name evidence="3" type="ORF">AZH43_13065</name>
</gene>
<keyword evidence="2" id="KW-1133">Transmembrane helix</keyword>
<evidence type="ECO:0000256" key="1">
    <source>
        <dbReference type="ARBA" id="ARBA00022481"/>
    </source>
</evidence>
<dbReference type="PANTHER" id="PTHR30093:SF47">
    <property type="entry name" value="TYPE IV PILUS NON-CORE MINOR PILIN PILE"/>
    <property type="match status" value="1"/>
</dbReference>
<keyword evidence="1" id="KW-0488">Methylation</keyword>
<feature type="transmembrane region" description="Helical" evidence="2">
    <location>
        <begin position="6"/>
        <end position="27"/>
    </location>
</feature>
<dbReference type="GO" id="GO:0015628">
    <property type="term" value="P:protein secretion by the type II secretion system"/>
    <property type="evidence" value="ECO:0007669"/>
    <property type="project" value="InterPro"/>
</dbReference>
<dbReference type="InterPro" id="IPR045584">
    <property type="entry name" value="Pilin-like"/>
</dbReference>
<dbReference type="InterPro" id="IPR000983">
    <property type="entry name" value="Bac_GSPG_pilin"/>
</dbReference>
<reference evidence="3 4" key="1">
    <citation type="submission" date="2016-03" db="EMBL/GenBank/DDBJ databases">
        <title>Acinetobacter genomospecies 28 strain ANC 4149.</title>
        <authorList>
            <person name="Radolfova-Krizova L."/>
            <person name="Nemec A."/>
        </authorList>
    </citation>
    <scope>NUCLEOTIDE SEQUENCE [LARGE SCALE GENOMIC DNA]</scope>
    <source>
        <strain evidence="3 4">ANC 4149</strain>
    </source>
</reference>
<evidence type="ECO:0000313" key="3">
    <source>
        <dbReference type="EMBL" id="KYQ71877.1"/>
    </source>
</evidence>
<sequence>MLKKNGFTLIELMVVVVILGIIAAIAIPSYQSYIRKSTESKVQQEILKVSEQLENYRARNFNYRNFTATSVEMPDGYALNIYDIDDTSKSLTAGVQGRGWYIKVTPPVDPKNYYFLMGSNGLKCRSHLASDVDFKCEPWNETNQSGGQLW</sequence>